<dbReference type="EMBL" id="HG722623">
    <property type="protein sequence ID" value="CDJ62885.1"/>
    <property type="molecule type" value="Genomic_DNA"/>
</dbReference>
<dbReference type="OrthoDB" id="10519674at2759"/>
<accession>U6MMK1</accession>
<dbReference type="RefSeq" id="XP_013440247.1">
    <property type="nucleotide sequence ID" value="XM_013584793.1"/>
</dbReference>
<keyword evidence="2" id="KW-1185">Reference proteome</keyword>
<dbReference type="VEuPathDB" id="ToxoDB:ENH_00030280"/>
<dbReference type="Proteomes" id="UP000030754">
    <property type="component" value="Unassembled WGS sequence"/>
</dbReference>
<gene>
    <name evidence="1" type="ORF">ENH_00030280</name>
</gene>
<dbReference type="GeneID" id="25473193"/>
<proteinExistence type="predicted"/>
<protein>
    <submittedName>
        <fullName evidence="1">Uncharacterized protein</fullName>
    </submittedName>
</protein>
<dbReference type="AlphaFoldDB" id="U6MMK1"/>
<sequence>MVVMRMQNVSKELTELRDADAPQSMNADVQARLYVAKGVRKTGTARQGVGNLIARALNIRDVQIRELRKKV</sequence>
<name>U6MMK1_9EIME</name>
<reference evidence="1" key="1">
    <citation type="submission" date="2013-10" db="EMBL/GenBank/DDBJ databases">
        <title>Genomic analysis of the causative agents of coccidiosis in chickens.</title>
        <authorList>
            <person name="Reid A.J."/>
            <person name="Blake D."/>
            <person name="Billington K."/>
            <person name="Browne H."/>
            <person name="Dunn M."/>
            <person name="Hung S."/>
            <person name="Kawahara F."/>
            <person name="Miranda-Saavedra D."/>
            <person name="Mourier T."/>
            <person name="Nagra H."/>
            <person name="Otto T.D."/>
            <person name="Rawlings N."/>
            <person name="Sanchez A."/>
            <person name="Sanders M."/>
            <person name="Subramaniam C."/>
            <person name="Tay Y."/>
            <person name="Dear P."/>
            <person name="Doerig C."/>
            <person name="Gruber A."/>
            <person name="Parkinson J."/>
            <person name="Shirley M."/>
            <person name="Wan K.L."/>
            <person name="Berriman M."/>
            <person name="Tomley F."/>
            <person name="Pain A."/>
        </authorList>
    </citation>
    <scope>NUCLEOTIDE SEQUENCE [LARGE SCALE GENOMIC DNA]</scope>
    <source>
        <strain evidence="1">Houghton</strain>
    </source>
</reference>
<evidence type="ECO:0000313" key="2">
    <source>
        <dbReference type="Proteomes" id="UP000030754"/>
    </source>
</evidence>
<evidence type="ECO:0000313" key="1">
    <source>
        <dbReference type="EMBL" id="CDJ62885.1"/>
    </source>
</evidence>
<organism evidence="1 2">
    <name type="scientific">Eimeria necatrix</name>
    <dbReference type="NCBI Taxonomy" id="51315"/>
    <lineage>
        <taxon>Eukaryota</taxon>
        <taxon>Sar</taxon>
        <taxon>Alveolata</taxon>
        <taxon>Apicomplexa</taxon>
        <taxon>Conoidasida</taxon>
        <taxon>Coccidia</taxon>
        <taxon>Eucoccidiorida</taxon>
        <taxon>Eimeriorina</taxon>
        <taxon>Eimeriidae</taxon>
        <taxon>Eimeria</taxon>
    </lineage>
</organism>
<reference evidence="1" key="2">
    <citation type="submission" date="2013-10" db="EMBL/GenBank/DDBJ databases">
        <authorList>
            <person name="Aslett M."/>
        </authorList>
    </citation>
    <scope>NUCLEOTIDE SEQUENCE [LARGE SCALE GENOMIC DNA]</scope>
    <source>
        <strain evidence="1">Houghton</strain>
    </source>
</reference>